<evidence type="ECO:0000256" key="3">
    <source>
        <dbReference type="SAM" id="Phobius"/>
    </source>
</evidence>
<protein>
    <recommendedName>
        <fullName evidence="1">diguanylate cyclase</fullName>
        <ecNumber evidence="1">2.7.7.65</ecNumber>
    </recommendedName>
</protein>
<dbReference type="EC" id="2.7.7.65" evidence="1"/>
<feature type="transmembrane region" description="Helical" evidence="3">
    <location>
        <begin position="92"/>
        <end position="112"/>
    </location>
</feature>
<dbReference type="InterPro" id="IPR050469">
    <property type="entry name" value="Diguanylate_Cyclase"/>
</dbReference>
<keyword evidence="3" id="KW-1133">Transmembrane helix</keyword>
<dbReference type="CDD" id="cd01949">
    <property type="entry name" value="GGDEF"/>
    <property type="match status" value="1"/>
</dbReference>
<feature type="domain" description="GGDEF" evidence="4">
    <location>
        <begin position="219"/>
        <end position="348"/>
    </location>
</feature>
<keyword evidence="3" id="KW-0812">Transmembrane</keyword>
<dbReference type="Gene3D" id="3.30.70.270">
    <property type="match status" value="1"/>
</dbReference>
<dbReference type="SMART" id="SM00267">
    <property type="entry name" value="GGDEF"/>
    <property type="match status" value="1"/>
</dbReference>
<dbReference type="SUPFAM" id="SSF55073">
    <property type="entry name" value="Nucleotide cyclase"/>
    <property type="match status" value="1"/>
</dbReference>
<dbReference type="EMBL" id="VJND01000005">
    <property type="protein sequence ID" value="TSE25941.1"/>
    <property type="molecule type" value="Genomic_DNA"/>
</dbReference>
<dbReference type="InterPro" id="IPR000160">
    <property type="entry name" value="GGDEF_dom"/>
</dbReference>
<feature type="transmembrane region" description="Helical" evidence="3">
    <location>
        <begin position="35"/>
        <end position="57"/>
    </location>
</feature>
<evidence type="ECO:0000256" key="2">
    <source>
        <dbReference type="ARBA" id="ARBA00034247"/>
    </source>
</evidence>
<keyword evidence="3" id="KW-0472">Membrane</keyword>
<dbReference type="PANTHER" id="PTHR45138">
    <property type="entry name" value="REGULATORY COMPONENTS OF SENSORY TRANSDUCTION SYSTEM"/>
    <property type="match status" value="1"/>
</dbReference>
<keyword evidence="6" id="KW-1185">Reference proteome</keyword>
<dbReference type="RefSeq" id="WP_143894589.1">
    <property type="nucleotide sequence ID" value="NZ_VJND01000005.1"/>
</dbReference>
<feature type="transmembrane region" description="Helical" evidence="3">
    <location>
        <begin position="160"/>
        <end position="179"/>
    </location>
</feature>
<sequence>MHHPLRPPPTPHAAPAANANATGWAALWGRVRADYTLGVLVLGVLVAVVWLLPFAVYRAWQGNWVAMANDLVLSVLLSAAAGYAWRTGDTRAPGWVVALAIVGGIWAIGVAARFAALFWTYPGVLMLFFLVPPRAAMLLGALAVAGAAGLSWSELGGSEGLPFFVFTALLTALLGYVVAQQAQRHIAAWRTLSLLDALTGVGNRRLLELELAQAARGASVGALVVVDLDHFKAINDRLGHDGGDAVLRQFASVAQAVLRKTDRLYRLGGEEFVLWLPHGERGAVQALLERLRVAVTERVRAGEVPVTFSAGVALHVAGEPWAACLARADAALYRAKRAGRDRIEWPAADAGVPART</sequence>
<feature type="transmembrane region" description="Helical" evidence="3">
    <location>
        <begin position="64"/>
        <end position="86"/>
    </location>
</feature>
<keyword evidence="5" id="KW-0808">Transferase</keyword>
<name>A0A554WQT6_9BURK</name>
<reference evidence="5 6" key="1">
    <citation type="submission" date="2019-07" db="EMBL/GenBank/DDBJ databases">
        <title>Tepidimonas sediminis YIM 72259 draft genome.</title>
        <authorList>
            <person name="Da Costa M.S."/>
            <person name="Froufe H.J.C."/>
            <person name="Egas C."/>
            <person name="Albuquerque L."/>
        </authorList>
    </citation>
    <scope>NUCLEOTIDE SEQUENCE [LARGE SCALE GENOMIC DNA]</scope>
    <source>
        <strain evidence="5 6">YIM 72259</strain>
    </source>
</reference>
<comment type="caution">
    <text evidence="5">The sequence shown here is derived from an EMBL/GenBank/DDBJ whole genome shotgun (WGS) entry which is preliminary data.</text>
</comment>
<dbReference type="GO" id="GO:0052621">
    <property type="term" value="F:diguanylate cyclase activity"/>
    <property type="evidence" value="ECO:0007669"/>
    <property type="project" value="UniProtKB-EC"/>
</dbReference>
<evidence type="ECO:0000313" key="5">
    <source>
        <dbReference type="EMBL" id="TSE25941.1"/>
    </source>
</evidence>
<dbReference type="InterPro" id="IPR029787">
    <property type="entry name" value="Nucleotide_cyclase"/>
</dbReference>
<dbReference type="NCBIfam" id="TIGR00254">
    <property type="entry name" value="GGDEF"/>
    <property type="match status" value="1"/>
</dbReference>
<dbReference type="PANTHER" id="PTHR45138:SF9">
    <property type="entry name" value="DIGUANYLATE CYCLASE DGCM-RELATED"/>
    <property type="match status" value="1"/>
</dbReference>
<keyword evidence="5" id="KW-0548">Nucleotidyltransferase</keyword>
<dbReference type="PROSITE" id="PS50887">
    <property type="entry name" value="GGDEF"/>
    <property type="match status" value="1"/>
</dbReference>
<evidence type="ECO:0000313" key="6">
    <source>
        <dbReference type="Proteomes" id="UP000320225"/>
    </source>
</evidence>
<dbReference type="OrthoDB" id="9813903at2"/>
<dbReference type="GO" id="GO:1902201">
    <property type="term" value="P:negative regulation of bacterial-type flagellum-dependent cell motility"/>
    <property type="evidence" value="ECO:0007669"/>
    <property type="project" value="TreeGrafter"/>
</dbReference>
<dbReference type="GO" id="GO:0005886">
    <property type="term" value="C:plasma membrane"/>
    <property type="evidence" value="ECO:0007669"/>
    <property type="project" value="TreeGrafter"/>
</dbReference>
<dbReference type="FunFam" id="3.30.70.270:FF:000001">
    <property type="entry name" value="Diguanylate cyclase domain protein"/>
    <property type="match status" value="1"/>
</dbReference>
<comment type="catalytic activity">
    <reaction evidence="2">
        <text>2 GTP = 3',3'-c-di-GMP + 2 diphosphate</text>
        <dbReference type="Rhea" id="RHEA:24898"/>
        <dbReference type="ChEBI" id="CHEBI:33019"/>
        <dbReference type="ChEBI" id="CHEBI:37565"/>
        <dbReference type="ChEBI" id="CHEBI:58805"/>
        <dbReference type="EC" id="2.7.7.65"/>
    </reaction>
</comment>
<evidence type="ECO:0000256" key="1">
    <source>
        <dbReference type="ARBA" id="ARBA00012528"/>
    </source>
</evidence>
<accession>A0A554WQT6</accession>
<dbReference type="Pfam" id="PF00990">
    <property type="entry name" value="GGDEF"/>
    <property type="match status" value="1"/>
</dbReference>
<organism evidence="5 6">
    <name type="scientific">Tepidimonas sediminis</name>
    <dbReference type="NCBI Taxonomy" id="2588941"/>
    <lineage>
        <taxon>Bacteria</taxon>
        <taxon>Pseudomonadati</taxon>
        <taxon>Pseudomonadota</taxon>
        <taxon>Betaproteobacteria</taxon>
        <taxon>Burkholderiales</taxon>
        <taxon>Tepidimonas</taxon>
    </lineage>
</organism>
<gene>
    <name evidence="5" type="primary">adrA</name>
    <name evidence="5" type="ORF">Tsedi_01165</name>
</gene>
<feature type="transmembrane region" description="Helical" evidence="3">
    <location>
        <begin position="124"/>
        <end position="148"/>
    </location>
</feature>
<proteinExistence type="predicted"/>
<dbReference type="GO" id="GO:0043709">
    <property type="term" value="P:cell adhesion involved in single-species biofilm formation"/>
    <property type="evidence" value="ECO:0007669"/>
    <property type="project" value="TreeGrafter"/>
</dbReference>
<dbReference type="Proteomes" id="UP000320225">
    <property type="component" value="Unassembled WGS sequence"/>
</dbReference>
<dbReference type="InterPro" id="IPR043128">
    <property type="entry name" value="Rev_trsase/Diguanyl_cyclase"/>
</dbReference>
<dbReference type="AlphaFoldDB" id="A0A554WQT6"/>
<evidence type="ECO:0000259" key="4">
    <source>
        <dbReference type="PROSITE" id="PS50887"/>
    </source>
</evidence>